<protein>
    <submittedName>
        <fullName evidence="2">EF-hand domain pair</fullName>
    </submittedName>
</protein>
<gene>
    <name evidence="2" type="ORF">K788_0002032</name>
</gene>
<evidence type="ECO:0000259" key="1">
    <source>
        <dbReference type="PROSITE" id="PS50222"/>
    </source>
</evidence>
<keyword evidence="2" id="KW-0614">Plasmid</keyword>
<dbReference type="AlphaFoldDB" id="A0A0P0RQ78"/>
<reference evidence="2 3" key="1">
    <citation type="journal article" date="2014" name="Genome Announc.">
        <title>Draft Genome Sequence of the Haloacid-Degrading Burkholderia caribensis Strain MBA4.</title>
        <authorList>
            <person name="Pan Y."/>
            <person name="Kong K.F."/>
            <person name="Tsang J.S."/>
        </authorList>
    </citation>
    <scope>NUCLEOTIDE SEQUENCE [LARGE SCALE GENOMIC DNA]</scope>
    <source>
        <strain evidence="2 3">MBA4</strain>
        <plasmid evidence="3">Plasmid</plasmid>
    </source>
</reference>
<dbReference type="SUPFAM" id="SSF47473">
    <property type="entry name" value="EF-hand"/>
    <property type="match status" value="1"/>
</dbReference>
<proteinExistence type="predicted"/>
<dbReference type="InterPro" id="IPR002048">
    <property type="entry name" value="EF_hand_dom"/>
</dbReference>
<dbReference type="GO" id="GO:0005509">
    <property type="term" value="F:calcium ion binding"/>
    <property type="evidence" value="ECO:0007669"/>
    <property type="project" value="InterPro"/>
</dbReference>
<name>A0A0P0RQ78_9BURK</name>
<dbReference type="SMART" id="SM00054">
    <property type="entry name" value="EFh"/>
    <property type="match status" value="2"/>
</dbReference>
<evidence type="ECO:0000313" key="3">
    <source>
        <dbReference type="Proteomes" id="UP000019146"/>
    </source>
</evidence>
<organism evidence="2 3">
    <name type="scientific">Paraburkholderia caribensis MBA4</name>
    <dbReference type="NCBI Taxonomy" id="1323664"/>
    <lineage>
        <taxon>Bacteria</taxon>
        <taxon>Pseudomonadati</taxon>
        <taxon>Pseudomonadota</taxon>
        <taxon>Betaproteobacteria</taxon>
        <taxon>Burkholderiales</taxon>
        <taxon>Burkholderiaceae</taxon>
        <taxon>Paraburkholderia</taxon>
    </lineage>
</organism>
<dbReference type="PROSITE" id="PS50222">
    <property type="entry name" value="EF_HAND_2"/>
    <property type="match status" value="1"/>
</dbReference>
<evidence type="ECO:0000313" key="2">
    <source>
        <dbReference type="EMBL" id="ALL71146.1"/>
    </source>
</evidence>
<dbReference type="InterPro" id="IPR011992">
    <property type="entry name" value="EF-hand-dom_pair"/>
</dbReference>
<accession>A0A0P0RQ78</accession>
<dbReference type="InterPro" id="IPR018247">
    <property type="entry name" value="EF_Hand_1_Ca_BS"/>
</dbReference>
<dbReference type="KEGG" id="bcai:K788_0002032"/>
<dbReference type="Proteomes" id="UP000019146">
    <property type="component" value="Plasmid unnamed"/>
</dbReference>
<dbReference type="PROSITE" id="PS00018">
    <property type="entry name" value="EF_HAND_1"/>
    <property type="match status" value="2"/>
</dbReference>
<sequence length="161" mass="16919">MTFSPDAQALAELKANGVSVATVSLVGLNTTRAPGESDVDYIQQLDAAIKSRLPFAQVTIEGRDGNVNGYIAQSDFETVLAGFGVDKSDANHLFSALDEDHNGSVSNAEWLSAVRDMASTPGDPTAQSLLKPMDSNGDGTVSTTEFTQFESTMIAAEKLAS</sequence>
<dbReference type="Gene3D" id="1.10.238.10">
    <property type="entry name" value="EF-hand"/>
    <property type="match status" value="1"/>
</dbReference>
<dbReference type="EMBL" id="CP012748">
    <property type="protein sequence ID" value="ALL71146.1"/>
    <property type="molecule type" value="Genomic_DNA"/>
</dbReference>
<dbReference type="CDD" id="cd00051">
    <property type="entry name" value="EFh"/>
    <property type="match status" value="1"/>
</dbReference>
<dbReference type="Pfam" id="PF13499">
    <property type="entry name" value="EF-hand_7"/>
    <property type="match status" value="1"/>
</dbReference>
<geneLocation type="plasmid" evidence="3"/>
<feature type="domain" description="EF-hand" evidence="1">
    <location>
        <begin position="85"/>
        <end position="120"/>
    </location>
</feature>